<dbReference type="OrthoDB" id="10327620at2759"/>
<evidence type="ECO:0000313" key="1">
    <source>
        <dbReference type="EMBL" id="EME76798.1"/>
    </source>
</evidence>
<dbReference type="VEuPathDB" id="FungiDB:MYCFIDRAFT_209423"/>
<evidence type="ECO:0000313" key="2">
    <source>
        <dbReference type="Proteomes" id="UP000016932"/>
    </source>
</evidence>
<gene>
    <name evidence="1" type="ORF">MYCFIDRAFT_209423</name>
</gene>
<protein>
    <submittedName>
        <fullName evidence="1">Uncharacterized protein</fullName>
    </submittedName>
</protein>
<name>M3AHX5_PSEFD</name>
<reference evidence="1 2" key="1">
    <citation type="journal article" date="2012" name="PLoS Pathog.">
        <title>Diverse lifestyles and strategies of plant pathogenesis encoded in the genomes of eighteen Dothideomycetes fungi.</title>
        <authorList>
            <person name="Ohm R.A."/>
            <person name="Feau N."/>
            <person name="Henrissat B."/>
            <person name="Schoch C.L."/>
            <person name="Horwitz B.A."/>
            <person name="Barry K.W."/>
            <person name="Condon B.J."/>
            <person name="Copeland A.C."/>
            <person name="Dhillon B."/>
            <person name="Glaser F."/>
            <person name="Hesse C.N."/>
            <person name="Kosti I."/>
            <person name="LaButti K."/>
            <person name="Lindquist E.A."/>
            <person name="Lucas S."/>
            <person name="Salamov A.A."/>
            <person name="Bradshaw R.E."/>
            <person name="Ciuffetti L."/>
            <person name="Hamelin R.C."/>
            <person name="Kema G.H.J."/>
            <person name="Lawrence C."/>
            <person name="Scott J.A."/>
            <person name="Spatafora J.W."/>
            <person name="Turgeon B.G."/>
            <person name="de Wit P.J.G.M."/>
            <person name="Zhong S."/>
            <person name="Goodwin S.B."/>
            <person name="Grigoriev I.V."/>
        </authorList>
    </citation>
    <scope>NUCLEOTIDE SEQUENCE [LARGE SCALE GENOMIC DNA]</scope>
    <source>
        <strain evidence="1 2">CIRAD86</strain>
    </source>
</reference>
<keyword evidence="2" id="KW-1185">Reference proteome</keyword>
<organism evidence="1 2">
    <name type="scientific">Pseudocercospora fijiensis (strain CIRAD86)</name>
    <name type="common">Black leaf streak disease fungus</name>
    <name type="synonym">Mycosphaerella fijiensis</name>
    <dbReference type="NCBI Taxonomy" id="383855"/>
    <lineage>
        <taxon>Eukaryota</taxon>
        <taxon>Fungi</taxon>
        <taxon>Dikarya</taxon>
        <taxon>Ascomycota</taxon>
        <taxon>Pezizomycotina</taxon>
        <taxon>Dothideomycetes</taxon>
        <taxon>Dothideomycetidae</taxon>
        <taxon>Mycosphaerellales</taxon>
        <taxon>Mycosphaerellaceae</taxon>
        <taxon>Pseudocercospora</taxon>
    </lineage>
</organism>
<accession>M3AHX5</accession>
<sequence>MRFPSRVAQWCRDTAAQHCLDLLWLSHFALLGAHTQPEAEAGQVAAYVDSCVCLLDHAVRRRSRWPPHSRLRAHQTIAAHRRRVNNPPTWRSLASFLLQRLFFRLLLPCLLVYAIAHCAGYLQQPPHASTSDHASFNQHPLASSHHHPPPLCSHVCTSSKWLAFGAPAHPLVLRYSPTTPDFAPDWLYSAQKKQHERNDHVMAIPDPADTPGRLEINSRSESLARAAVMFVVGQGVVDQGVALALQRHVETIKNLSDTSTATSQMQSLLQLWNIGVNEKQSLRSALAWSANATLFDGIDRQYDLVSSMIDELRASILTRVAFINQEIESLEDPKFGRCLHHQHCIDKWQPELDELRHLSAWSDFTHLNMYVTWHIVNALSFFTRELLDTFDHHAGEATVTRVRQVYSKQKLHGLSRRAGLYAARQWATRYDSMNQEITTFCHDCFSSSNTSSIWQAWWEPYPAEPPSDFQEWLEPKKPNIMVRVKEGGINLDSVRRVGGFPIRTPKDWRRWQSNLAGQECLGVDHLWGDDELDKELGRRIAEAGPDSLTDVDRCEMGREILGQLWCVRDTTLLDVKGSYDATRAWVGAKDLYWLEWVKDFDRRQRKAEFVHEAWGEDSE</sequence>
<dbReference type="GeneID" id="19336787"/>
<dbReference type="AlphaFoldDB" id="M3AHX5"/>
<dbReference type="Proteomes" id="UP000016932">
    <property type="component" value="Unassembled WGS sequence"/>
</dbReference>
<dbReference type="HOGENOM" id="CLU_441539_0_0_1"/>
<dbReference type="KEGG" id="pfj:MYCFIDRAFT_209423"/>
<dbReference type="EMBL" id="KB446575">
    <property type="protein sequence ID" value="EME76798.1"/>
    <property type="molecule type" value="Genomic_DNA"/>
</dbReference>
<dbReference type="RefSeq" id="XP_007932643.1">
    <property type="nucleotide sequence ID" value="XM_007934452.1"/>
</dbReference>
<proteinExistence type="predicted"/>